<organism evidence="2">
    <name type="scientific">Solanum lycopersicum</name>
    <name type="common">Tomato</name>
    <name type="synonym">Lycopersicon esculentum</name>
    <dbReference type="NCBI Taxonomy" id="4081"/>
    <lineage>
        <taxon>Eukaryota</taxon>
        <taxon>Viridiplantae</taxon>
        <taxon>Streptophyta</taxon>
        <taxon>Embryophyta</taxon>
        <taxon>Tracheophyta</taxon>
        <taxon>Spermatophyta</taxon>
        <taxon>Magnoliopsida</taxon>
        <taxon>eudicotyledons</taxon>
        <taxon>Gunneridae</taxon>
        <taxon>Pentapetalae</taxon>
        <taxon>asterids</taxon>
        <taxon>lamiids</taxon>
        <taxon>Solanales</taxon>
        <taxon>Solanaceae</taxon>
        <taxon>Solanoideae</taxon>
        <taxon>Solaneae</taxon>
        <taxon>Solanum</taxon>
        <taxon>Solanum subgen. Lycopersicon</taxon>
    </lineage>
</organism>
<keyword evidence="1" id="KW-0472">Membrane</keyword>
<sequence>CTSRPRIKEREDHLGSNSMRIIEVEKLIHMRGIHQGAGFELIDGNCEPLGMNFREGLNGGHGMVDGNPSHALIGVVGCCPWIFGGVAALFTTISLFGQIQWTLRRGIKDFGFMLIDGNCELLGMNFREGLNGIMVWWMVNDYCGVDGGNPSHALIGVVGCCP</sequence>
<feature type="transmembrane region" description="Helical" evidence="1">
    <location>
        <begin position="71"/>
        <end position="96"/>
    </location>
</feature>
<accession>A0A3Q7JAL5</accession>
<keyword evidence="1" id="KW-0812">Transmembrane</keyword>
<proteinExistence type="predicted"/>
<name>A0A3Q7JAL5_SOLLC</name>
<evidence type="ECO:0000256" key="1">
    <source>
        <dbReference type="SAM" id="Phobius"/>
    </source>
</evidence>
<evidence type="ECO:0000313" key="3">
    <source>
        <dbReference type="Proteomes" id="UP000004994"/>
    </source>
</evidence>
<reference evidence="2" key="1">
    <citation type="journal article" date="2012" name="Nature">
        <title>The tomato genome sequence provides insights into fleshy fruit evolution.</title>
        <authorList>
            <consortium name="Tomato Genome Consortium"/>
        </authorList>
    </citation>
    <scope>NUCLEOTIDE SEQUENCE [LARGE SCALE GENOMIC DNA]</scope>
    <source>
        <strain evidence="2">cv. Heinz 1706</strain>
    </source>
</reference>
<evidence type="ECO:0000313" key="2">
    <source>
        <dbReference type="EnsemblPlants" id="Solyc12g049665.1.1"/>
    </source>
</evidence>
<reference evidence="2" key="2">
    <citation type="submission" date="2019-01" db="UniProtKB">
        <authorList>
            <consortium name="EnsemblPlants"/>
        </authorList>
    </citation>
    <scope>IDENTIFICATION</scope>
    <source>
        <strain evidence="2">cv. Heinz 1706</strain>
    </source>
</reference>
<dbReference type="Gramene" id="Solyc12g049665.1.1">
    <property type="protein sequence ID" value="Solyc12g049665.1.1"/>
    <property type="gene ID" value="Solyc12g049665.1"/>
</dbReference>
<dbReference type="EnsemblPlants" id="Solyc12g049665.1.1">
    <property type="protein sequence ID" value="Solyc12g049665.1.1"/>
    <property type="gene ID" value="Solyc12g049665.1"/>
</dbReference>
<keyword evidence="3" id="KW-1185">Reference proteome</keyword>
<dbReference type="AlphaFoldDB" id="A0A3Q7JAL5"/>
<keyword evidence="1" id="KW-1133">Transmembrane helix</keyword>
<dbReference type="Proteomes" id="UP000004994">
    <property type="component" value="Chromosome 12"/>
</dbReference>
<protein>
    <submittedName>
        <fullName evidence="2">Uncharacterized protein</fullName>
    </submittedName>
</protein>
<dbReference type="InParanoid" id="A0A3Q7JAL5"/>